<dbReference type="InterPro" id="IPR040079">
    <property type="entry name" value="Glutathione_S-Trfase"/>
</dbReference>
<accession>A0ABU8JRM3</accession>
<dbReference type="InterPro" id="IPR036282">
    <property type="entry name" value="Glutathione-S-Trfase_C_sf"/>
</dbReference>
<dbReference type="Gene3D" id="1.20.1050.10">
    <property type="match status" value="1"/>
</dbReference>
<dbReference type="InterPro" id="IPR036249">
    <property type="entry name" value="Thioredoxin-like_sf"/>
</dbReference>
<proteinExistence type="predicted"/>
<dbReference type="Pfam" id="PF13410">
    <property type="entry name" value="GST_C_2"/>
    <property type="match status" value="1"/>
</dbReference>
<dbReference type="Pfam" id="PF13409">
    <property type="entry name" value="GST_N_2"/>
    <property type="match status" value="1"/>
</dbReference>
<dbReference type="SUPFAM" id="SSF52833">
    <property type="entry name" value="Thioredoxin-like"/>
    <property type="match status" value="1"/>
</dbReference>
<evidence type="ECO:0000259" key="4">
    <source>
        <dbReference type="PROSITE" id="PS50404"/>
    </source>
</evidence>
<dbReference type="Proteomes" id="UP001359469">
    <property type="component" value="Unassembled WGS sequence"/>
</dbReference>
<dbReference type="SFLD" id="SFLDG00358">
    <property type="entry name" value="Main_(cytGST)"/>
    <property type="match status" value="1"/>
</dbReference>
<dbReference type="PANTHER" id="PTHR43968:SF6">
    <property type="entry name" value="GLUTATHIONE S-TRANSFERASE OMEGA"/>
    <property type="match status" value="1"/>
</dbReference>
<dbReference type="PANTHER" id="PTHR43968">
    <property type="match status" value="1"/>
</dbReference>
<dbReference type="SFLD" id="SFLDS00019">
    <property type="entry name" value="Glutathione_Transferase_(cytos"/>
    <property type="match status" value="1"/>
</dbReference>
<dbReference type="SUPFAM" id="SSF47616">
    <property type="entry name" value="GST C-terminal domain-like"/>
    <property type="match status" value="1"/>
</dbReference>
<dbReference type="EC" id="2.5.1.18" evidence="1"/>
<dbReference type="EMBL" id="JBBBOO010000019">
    <property type="protein sequence ID" value="MEI7065736.1"/>
    <property type="molecule type" value="Genomic_DNA"/>
</dbReference>
<dbReference type="InterPro" id="IPR010987">
    <property type="entry name" value="Glutathione-S-Trfase_C-like"/>
</dbReference>
<dbReference type="PROSITE" id="PS50404">
    <property type="entry name" value="GST_NTER"/>
    <property type="match status" value="1"/>
</dbReference>
<comment type="catalytic activity">
    <reaction evidence="3">
        <text>RX + glutathione = an S-substituted glutathione + a halide anion + H(+)</text>
        <dbReference type="Rhea" id="RHEA:16437"/>
        <dbReference type="ChEBI" id="CHEBI:15378"/>
        <dbReference type="ChEBI" id="CHEBI:16042"/>
        <dbReference type="ChEBI" id="CHEBI:17792"/>
        <dbReference type="ChEBI" id="CHEBI:57925"/>
        <dbReference type="ChEBI" id="CHEBI:90779"/>
        <dbReference type="EC" id="2.5.1.18"/>
    </reaction>
</comment>
<evidence type="ECO:0000313" key="7">
    <source>
        <dbReference type="Proteomes" id="UP001359469"/>
    </source>
</evidence>
<evidence type="ECO:0000313" key="6">
    <source>
        <dbReference type="EMBL" id="MEI7065736.1"/>
    </source>
</evidence>
<gene>
    <name evidence="6" type="ORF">WCU84_19080</name>
</gene>
<evidence type="ECO:0000256" key="1">
    <source>
        <dbReference type="ARBA" id="ARBA00012452"/>
    </source>
</evidence>
<protein>
    <recommendedName>
        <fullName evidence="1">glutathione transferase</fullName>
        <ecNumber evidence="1">2.5.1.18</ecNumber>
    </recommendedName>
</protein>
<evidence type="ECO:0000259" key="5">
    <source>
        <dbReference type="PROSITE" id="PS50405"/>
    </source>
</evidence>
<keyword evidence="2" id="KW-0808">Transferase</keyword>
<keyword evidence="7" id="KW-1185">Reference proteome</keyword>
<organism evidence="6 7">
    <name type="scientific">Dickeya chrysanthemi</name>
    <name type="common">Pectobacterium chrysanthemi</name>
    <name type="synonym">Erwinia chrysanthemi</name>
    <dbReference type="NCBI Taxonomy" id="556"/>
    <lineage>
        <taxon>Bacteria</taxon>
        <taxon>Pseudomonadati</taxon>
        <taxon>Pseudomonadota</taxon>
        <taxon>Gammaproteobacteria</taxon>
        <taxon>Enterobacterales</taxon>
        <taxon>Pectobacteriaceae</taxon>
        <taxon>Dickeya</taxon>
    </lineage>
</organism>
<feature type="domain" description="GST C-terminal" evidence="5">
    <location>
        <begin position="92"/>
        <end position="221"/>
    </location>
</feature>
<dbReference type="CDD" id="cd00570">
    <property type="entry name" value="GST_N_family"/>
    <property type="match status" value="1"/>
</dbReference>
<reference evidence="6 7" key="1">
    <citation type="submission" date="2024-03" db="EMBL/GenBank/DDBJ databases">
        <title>Analysis of soft rot Pectobacteriaceae population diversity in US potato growing regions between 2016 and 2022.</title>
        <authorList>
            <person name="Ma X."/>
            <person name="Zhang X."/>
            <person name="Stodghill P."/>
            <person name="Rioux R."/>
            <person name="Babler B."/>
            <person name="Shrestha S."/>
            <person name="Babler B."/>
            <person name="Rivedal H."/>
            <person name="Frost K."/>
            <person name="Hao J."/>
            <person name="Secor G."/>
            <person name="Swingle B."/>
        </authorList>
    </citation>
    <scope>NUCLEOTIDE SEQUENCE [LARGE SCALE GENOMIC DNA]</scope>
    <source>
        <strain evidence="6 7">SR64</strain>
    </source>
</reference>
<dbReference type="PROSITE" id="PS50405">
    <property type="entry name" value="GST_CTER"/>
    <property type="match status" value="1"/>
</dbReference>
<name>A0ABU8JRM3_DICCH</name>
<dbReference type="RefSeq" id="WP_040000708.1">
    <property type="nucleotide sequence ID" value="NZ_CP161827.1"/>
</dbReference>
<dbReference type="CDD" id="cd00299">
    <property type="entry name" value="GST_C_family"/>
    <property type="match status" value="1"/>
</dbReference>
<sequence>MSTHDLTLISHPLCPFVQRSAIVLLEKNVPFERVNVDLSAKPDWFLALSPTGKVPLLKVRQANGEDAIIFESMVICEYLNETQDGDSMYADDALVRARQRAWIEFSTSMLGNAWQFLNATDQAIADSKRAVFREQLERIESELSLGPYFSGAEFSMVDAVYAPIFRYFSIIDASVSEAIFEGLPRACAWIATLAERESVKAAVSSDYAELFQNHLRQHSAILATWRY</sequence>
<evidence type="ECO:0000256" key="3">
    <source>
        <dbReference type="ARBA" id="ARBA00047960"/>
    </source>
</evidence>
<comment type="caution">
    <text evidence="6">The sequence shown here is derived from an EMBL/GenBank/DDBJ whole genome shotgun (WGS) entry which is preliminary data.</text>
</comment>
<dbReference type="Gene3D" id="3.40.30.10">
    <property type="entry name" value="Glutaredoxin"/>
    <property type="match status" value="1"/>
</dbReference>
<dbReference type="InterPro" id="IPR050983">
    <property type="entry name" value="GST_Omega/HSP26"/>
</dbReference>
<dbReference type="SFLD" id="SFLDG01152">
    <property type="entry name" value="Main.3:_Omega-_and_Tau-like"/>
    <property type="match status" value="1"/>
</dbReference>
<feature type="domain" description="GST N-terminal" evidence="4">
    <location>
        <begin position="4"/>
        <end position="87"/>
    </location>
</feature>
<dbReference type="InterPro" id="IPR004045">
    <property type="entry name" value="Glutathione_S-Trfase_N"/>
</dbReference>
<evidence type="ECO:0000256" key="2">
    <source>
        <dbReference type="ARBA" id="ARBA00022679"/>
    </source>
</evidence>
<dbReference type="InterPro" id="IPR045073">
    <property type="entry name" value="Omega/Tau-like"/>
</dbReference>